<reference evidence="1 2" key="1">
    <citation type="journal article" date="2010" name="BMC Genomics">
        <title>Genome sequence of the pattern forming Paenibacillus vortex bacterium reveals potential for thriving in complex environments.</title>
        <authorList>
            <person name="Sirota-Madi A."/>
            <person name="Olender T."/>
            <person name="Helman Y."/>
            <person name="Ingham C."/>
            <person name="Brainis I."/>
            <person name="Roth D."/>
            <person name="Hagi E."/>
            <person name="Brodsky L."/>
            <person name="Leshkowitz D."/>
            <person name="Galatenko V."/>
            <person name="Nikolaev V."/>
            <person name="Mugasimangalam R.C."/>
            <person name="Bransburg-Zabary S."/>
            <person name="Gutnick D.L."/>
            <person name="Lancet D."/>
            <person name="Ben-Jacob E."/>
        </authorList>
    </citation>
    <scope>NUCLEOTIDE SEQUENCE [LARGE SCALE GENOMIC DNA]</scope>
    <source>
        <strain evidence="1 2">V453</strain>
    </source>
</reference>
<dbReference type="AlphaFoldDB" id="A0A2R9SSU2"/>
<dbReference type="Proteomes" id="UP000003094">
    <property type="component" value="Unassembled WGS sequence"/>
</dbReference>
<organism evidence="1 2">
    <name type="scientific">Paenibacillus vortex V453</name>
    <dbReference type="NCBI Taxonomy" id="715225"/>
    <lineage>
        <taxon>Bacteria</taxon>
        <taxon>Bacillati</taxon>
        <taxon>Bacillota</taxon>
        <taxon>Bacilli</taxon>
        <taxon>Bacillales</taxon>
        <taxon>Paenibacillaceae</taxon>
        <taxon>Paenibacillus</taxon>
    </lineage>
</organism>
<name>A0A2R9SSU2_9BACL</name>
<sequence>MLAIKTSAPPFGGTLVRDELVHGTLVGDVVATFEAENCRRYFDCSSSHGEGRREFGLGVMFAIEV</sequence>
<dbReference type="EMBL" id="ADHJ01000034">
    <property type="protein sequence ID" value="EFU40450.1"/>
    <property type="molecule type" value="Genomic_DNA"/>
</dbReference>
<evidence type="ECO:0000313" key="2">
    <source>
        <dbReference type="Proteomes" id="UP000003094"/>
    </source>
</evidence>
<dbReference type="KEGG" id="pvo:PVOR_19259"/>
<proteinExistence type="predicted"/>
<keyword evidence="2" id="KW-1185">Reference proteome</keyword>
<evidence type="ECO:0000313" key="1">
    <source>
        <dbReference type="EMBL" id="EFU40450.1"/>
    </source>
</evidence>
<gene>
    <name evidence="1" type="ORF">PVOR_19259</name>
</gene>
<accession>A0A2R9SSU2</accession>
<protein>
    <submittedName>
        <fullName evidence="1">Uncharacterized protein</fullName>
    </submittedName>
</protein>
<comment type="caution">
    <text evidence="1">The sequence shown here is derived from an EMBL/GenBank/DDBJ whole genome shotgun (WGS) entry which is preliminary data.</text>
</comment>